<dbReference type="GO" id="GO:0012505">
    <property type="term" value="C:endomembrane system"/>
    <property type="evidence" value="ECO:0007669"/>
    <property type="project" value="TreeGrafter"/>
</dbReference>
<keyword evidence="4 7" id="KW-1133">Transmembrane helix</keyword>
<keyword evidence="5 7" id="KW-0472">Membrane</keyword>
<organism evidence="8">
    <name type="scientific">Alona affinis</name>
    <dbReference type="NCBI Taxonomy" id="381656"/>
    <lineage>
        <taxon>Eukaryota</taxon>
        <taxon>Metazoa</taxon>
        <taxon>Ecdysozoa</taxon>
        <taxon>Arthropoda</taxon>
        <taxon>Crustacea</taxon>
        <taxon>Branchiopoda</taxon>
        <taxon>Diplostraca</taxon>
        <taxon>Cladocera</taxon>
        <taxon>Anomopoda</taxon>
        <taxon>Chydoridae</taxon>
        <taxon>Alona</taxon>
    </lineage>
</organism>
<evidence type="ECO:0000256" key="6">
    <source>
        <dbReference type="SAM" id="MobiDB-lite"/>
    </source>
</evidence>
<feature type="region of interest" description="Disordered" evidence="6">
    <location>
        <begin position="21"/>
        <end position="61"/>
    </location>
</feature>
<evidence type="ECO:0000256" key="5">
    <source>
        <dbReference type="ARBA" id="ARBA00023136"/>
    </source>
</evidence>
<reference evidence="8" key="1">
    <citation type="submission" date="2021-04" db="EMBL/GenBank/DDBJ databases">
        <authorList>
            <person name="Cornetti L."/>
        </authorList>
    </citation>
    <scope>NUCLEOTIDE SEQUENCE</scope>
</reference>
<feature type="region of interest" description="Disordered" evidence="6">
    <location>
        <begin position="619"/>
        <end position="651"/>
    </location>
</feature>
<dbReference type="PANTHER" id="PTHR21347:SF14">
    <property type="entry name" value="LIPID SCRAMBLASE CLPTM1-RELATED"/>
    <property type="match status" value="1"/>
</dbReference>
<feature type="transmembrane region" description="Helical" evidence="7">
    <location>
        <begin position="484"/>
        <end position="503"/>
    </location>
</feature>
<sequence length="651" mass="74781">MKDSFRNPDLYWIIIDQQAKNASSPSSGCRNRQVPAALPSAPSSFRRPQVPTVDTKTGGVAPAARMPSTQLYANGTIFDLLIYISEDEKLPDFNDPSQHIWTLPGLTFGDWYSGENMDGIHTYEADVTVPDVVQNNGSFYVHAFLVRTGESPARQLANKEELAVHRVRQLNRFRKRKYSKTHNLLTGQTEATDEEVLKAETVKEEILSHWHPNLTINIVYDYTAWTKGAIPAPIDQCKKKIDLLSKELGNIPKRMTFWRFAVVEFTASGEYYKPIVYFNDYWNLVKDYQPFNTSVKTIPLRLTWQPLSMLKWQVYAAQSMKNQWAAGGPLGSFLYGESAGGDTGMDEDQDSLKEAMLDTNPYLLAVTFIVSVVHSVFEFLAFKNDIQFWRQRESLEGLSVRSVFFNVFQSLIVLLYVLDHETNTLIRISCFIGLGIEVWKIHKVVDVKIDRENPYMGFIPVRFADKSSYVHSHTKEYDAQAFRYLSWALYPLLIGYAIYSLVYEEHKGWYSWVLSMLYGFLLTFGFIMMTPQLFINYKLKSVAHLPWRMMTYKALNTFIDDIFAFVIKMPTLYRIGCFRDDIIFFIFLYQRWIYRVDPSRVNEFGVSQEMLEARRNGQVAAGPAAIEGNPDATGEEEQAAADKPLGEKKNE</sequence>
<evidence type="ECO:0000256" key="7">
    <source>
        <dbReference type="SAM" id="Phobius"/>
    </source>
</evidence>
<dbReference type="EMBL" id="OC978021">
    <property type="protein sequence ID" value="CAG4634676.1"/>
    <property type="molecule type" value="Genomic_DNA"/>
</dbReference>
<dbReference type="PANTHER" id="PTHR21347">
    <property type="entry name" value="CLEFT LIP AND PALATE ASSOCIATED TRANSMEMBRANE PROTEIN-RELATED"/>
    <property type="match status" value="1"/>
</dbReference>
<evidence type="ECO:0000256" key="4">
    <source>
        <dbReference type="ARBA" id="ARBA00022989"/>
    </source>
</evidence>
<comment type="similarity">
    <text evidence="2">Belongs to the CLPTM1 family.</text>
</comment>
<feature type="compositionally biased region" description="Polar residues" evidence="6">
    <location>
        <begin position="21"/>
        <end position="30"/>
    </location>
</feature>
<name>A0A9N6WSD9_9CRUS</name>
<evidence type="ECO:0000256" key="2">
    <source>
        <dbReference type="ARBA" id="ARBA00009310"/>
    </source>
</evidence>
<proteinExistence type="inferred from homology"/>
<evidence type="ECO:0000256" key="1">
    <source>
        <dbReference type="ARBA" id="ARBA00004141"/>
    </source>
</evidence>
<comment type="subcellular location">
    <subcellularLocation>
        <location evidence="1">Membrane</location>
        <topology evidence="1">Multi-pass membrane protein</topology>
    </subcellularLocation>
</comment>
<feature type="transmembrane region" description="Helical" evidence="7">
    <location>
        <begin position="362"/>
        <end position="382"/>
    </location>
</feature>
<accession>A0A9N6WSD9</accession>
<gene>
    <name evidence="8" type="primary">EOG090X032C</name>
</gene>
<dbReference type="AlphaFoldDB" id="A0A9N6WSD9"/>
<dbReference type="InterPro" id="IPR008429">
    <property type="entry name" value="CLPTM1"/>
</dbReference>
<keyword evidence="3 7" id="KW-0812">Transmembrane</keyword>
<feature type="transmembrane region" description="Helical" evidence="7">
    <location>
        <begin position="509"/>
        <end position="530"/>
    </location>
</feature>
<protein>
    <submittedName>
        <fullName evidence="8">EOG090X032C</fullName>
    </submittedName>
</protein>
<dbReference type="Pfam" id="PF05602">
    <property type="entry name" value="CLPTM1"/>
    <property type="match status" value="1"/>
</dbReference>
<evidence type="ECO:0000256" key="3">
    <source>
        <dbReference type="ARBA" id="ARBA00022692"/>
    </source>
</evidence>
<evidence type="ECO:0000313" key="8">
    <source>
        <dbReference type="EMBL" id="CAG4634676.1"/>
    </source>
</evidence>
<dbReference type="GO" id="GO:0016020">
    <property type="term" value="C:membrane"/>
    <property type="evidence" value="ECO:0007669"/>
    <property type="project" value="UniProtKB-SubCell"/>
</dbReference>